<reference evidence="2" key="1">
    <citation type="submission" date="2017-09" db="EMBL/GenBank/DDBJ databases">
        <authorList>
            <person name="Varghese N."/>
            <person name="Submissions S."/>
        </authorList>
    </citation>
    <scope>NUCLEOTIDE SEQUENCE [LARGE SCALE GENOMIC DNA]</scope>
    <source>
        <strain evidence="2">MSL47</strain>
    </source>
</reference>
<protein>
    <submittedName>
        <fullName evidence="1">Uncharacterized protein</fullName>
    </submittedName>
</protein>
<dbReference type="Proteomes" id="UP000219573">
    <property type="component" value="Unassembled WGS sequence"/>
</dbReference>
<keyword evidence="2" id="KW-1185">Reference proteome</keyword>
<name>A0A285GJX9_9FIRM</name>
<evidence type="ECO:0000313" key="1">
    <source>
        <dbReference type="EMBL" id="SNY22796.1"/>
    </source>
</evidence>
<proteinExistence type="predicted"/>
<organism evidence="1 2">
    <name type="scientific">Orenia metallireducens</name>
    <dbReference type="NCBI Taxonomy" id="1413210"/>
    <lineage>
        <taxon>Bacteria</taxon>
        <taxon>Bacillati</taxon>
        <taxon>Bacillota</taxon>
        <taxon>Clostridia</taxon>
        <taxon>Halanaerobiales</taxon>
        <taxon>Halobacteroidaceae</taxon>
        <taxon>Orenia</taxon>
    </lineage>
</organism>
<sequence length="58" mass="6922">MVSKDNKELCNRVDKDKEEIQMVDFLSSEDIIDDYLLFADLLNDEEEKKSKVKLKLHY</sequence>
<dbReference type="AlphaFoldDB" id="A0A285GJX9"/>
<accession>A0A285GJX9</accession>
<dbReference type="EMBL" id="OBDZ01000007">
    <property type="protein sequence ID" value="SNY22796.1"/>
    <property type="molecule type" value="Genomic_DNA"/>
</dbReference>
<gene>
    <name evidence="1" type="ORF">SAMN06265827_107122</name>
</gene>
<evidence type="ECO:0000313" key="2">
    <source>
        <dbReference type="Proteomes" id="UP000219573"/>
    </source>
</evidence>